<comment type="caution">
    <text evidence="2">The sequence shown here is derived from an EMBL/GenBank/DDBJ whole genome shotgun (WGS) entry which is preliminary data.</text>
</comment>
<dbReference type="EMBL" id="SMKE01000020">
    <property type="protein sequence ID" value="TDC02101.1"/>
    <property type="molecule type" value="Genomic_DNA"/>
</dbReference>
<protein>
    <submittedName>
        <fullName evidence="2">Phage portal protein</fullName>
    </submittedName>
</protein>
<name>A0ABY2DNW0_9ACTN</name>
<dbReference type="Pfam" id="PF05133">
    <property type="entry name" value="SPP1_portal"/>
    <property type="match status" value="1"/>
</dbReference>
<organism evidence="2 3">
    <name type="scientific">Micromonospora fluostatini</name>
    <dbReference type="NCBI Taxonomy" id="1629071"/>
    <lineage>
        <taxon>Bacteria</taxon>
        <taxon>Bacillati</taxon>
        <taxon>Actinomycetota</taxon>
        <taxon>Actinomycetes</taxon>
        <taxon>Micromonosporales</taxon>
        <taxon>Micromonosporaceae</taxon>
        <taxon>Micromonospora</taxon>
    </lineage>
</organism>
<keyword evidence="3" id="KW-1185">Reference proteome</keyword>
<dbReference type="InterPro" id="IPR021145">
    <property type="entry name" value="Portal_protein_SPP1_Gp6-like"/>
</dbReference>
<feature type="region of interest" description="Disordered" evidence="1">
    <location>
        <begin position="477"/>
        <end position="525"/>
    </location>
</feature>
<gene>
    <name evidence="2" type="ORF">E1091_01470</name>
</gene>
<sequence>MPIDVEQQGSPGWWMKRLFMQLNDRNRRQRLWKLHNYYAGSPPMPEGAEAARESFEAFQRHSRSNFAELVVSATSERMTPVGFRTAADGDVTGDEEASAVWERAGLAVVASDTHNKMLSLHESFVIVGEMDEETGAPLITAEDPRTMVGEPDPGNPSRLQAALKVLHDDAAEQDRIHLYLPGEVVVASRSQKHPMLSAHTPDALPMLSSGLGIHFDPRGWDIDERRSGRLVHNRMPVVRFRNRDGVGEYEPHIDLLNRINHQILQRMVIATMQAFRQRAVHGLPLEDEHGNEIDYSDVFVMDPAALWQLPETAKMWESGTVDLTGILLAVKDDVQHLAAVTRTPMHMLMPAGENQSAEGASLSREGLVFKVRDRIDRTSHAWARVMSLAFLQMGQAERADLSKLRTLWSSPERLSLTERADAASKAANDIPRRSRLIHIWGFSPVDADLMMTEWADDQLLAAQLAAATAGLAGDPTVPPAIRQAAPATPLPQLPTPGDVLASPLTGLPGREEDGGSAGALVPAGI</sequence>
<accession>A0ABY2DNW0</accession>
<evidence type="ECO:0000313" key="2">
    <source>
        <dbReference type="EMBL" id="TDC02101.1"/>
    </source>
</evidence>
<evidence type="ECO:0000256" key="1">
    <source>
        <dbReference type="SAM" id="MobiDB-lite"/>
    </source>
</evidence>
<dbReference type="Proteomes" id="UP000295626">
    <property type="component" value="Unassembled WGS sequence"/>
</dbReference>
<reference evidence="2 3" key="1">
    <citation type="submission" date="2019-02" db="EMBL/GenBank/DDBJ databases">
        <title>Draft genome sequences of novel Actinobacteria.</title>
        <authorList>
            <person name="Sahin N."/>
            <person name="Ay H."/>
            <person name="Saygin H."/>
        </authorList>
    </citation>
    <scope>NUCLEOTIDE SEQUENCE [LARGE SCALE GENOMIC DNA]</scope>
    <source>
        <strain evidence="2 3">JCM 30529</strain>
    </source>
</reference>
<evidence type="ECO:0000313" key="3">
    <source>
        <dbReference type="Proteomes" id="UP000295626"/>
    </source>
</evidence>
<proteinExistence type="predicted"/>